<gene>
    <name evidence="2" type="ORF">BYL167_LOCUS55307</name>
</gene>
<feature type="region of interest" description="Disordered" evidence="1">
    <location>
        <begin position="1"/>
        <end position="45"/>
    </location>
</feature>
<dbReference type="EMBL" id="CAJOBH010204871">
    <property type="protein sequence ID" value="CAF4996190.1"/>
    <property type="molecule type" value="Genomic_DNA"/>
</dbReference>
<feature type="non-terminal residue" evidence="2">
    <location>
        <position position="1"/>
    </location>
</feature>
<evidence type="ECO:0000256" key="1">
    <source>
        <dbReference type="SAM" id="MobiDB-lite"/>
    </source>
</evidence>
<dbReference type="AlphaFoldDB" id="A0A8S3D9R1"/>
<reference evidence="2" key="1">
    <citation type="submission" date="2021-02" db="EMBL/GenBank/DDBJ databases">
        <authorList>
            <person name="Nowell W R."/>
        </authorList>
    </citation>
    <scope>NUCLEOTIDE SEQUENCE</scope>
</reference>
<evidence type="ECO:0000313" key="3">
    <source>
        <dbReference type="Proteomes" id="UP000681967"/>
    </source>
</evidence>
<proteinExistence type="predicted"/>
<organism evidence="2 3">
    <name type="scientific">Rotaria magnacalcarata</name>
    <dbReference type="NCBI Taxonomy" id="392030"/>
    <lineage>
        <taxon>Eukaryota</taxon>
        <taxon>Metazoa</taxon>
        <taxon>Spiralia</taxon>
        <taxon>Gnathifera</taxon>
        <taxon>Rotifera</taxon>
        <taxon>Eurotatoria</taxon>
        <taxon>Bdelloidea</taxon>
        <taxon>Philodinida</taxon>
        <taxon>Philodinidae</taxon>
        <taxon>Rotaria</taxon>
    </lineage>
</organism>
<name>A0A8S3D9R1_9BILA</name>
<feature type="non-terminal residue" evidence="2">
    <location>
        <position position="45"/>
    </location>
</feature>
<feature type="compositionally biased region" description="Basic and acidic residues" evidence="1">
    <location>
        <begin position="1"/>
        <end position="11"/>
    </location>
</feature>
<evidence type="ECO:0000313" key="2">
    <source>
        <dbReference type="EMBL" id="CAF4996190.1"/>
    </source>
</evidence>
<accession>A0A8S3D9R1</accession>
<protein>
    <submittedName>
        <fullName evidence="2">Uncharacterized protein</fullName>
    </submittedName>
</protein>
<dbReference type="Proteomes" id="UP000681967">
    <property type="component" value="Unassembled WGS sequence"/>
</dbReference>
<comment type="caution">
    <text evidence="2">The sequence shown here is derived from an EMBL/GenBank/DDBJ whole genome shotgun (WGS) entry which is preliminary data.</text>
</comment>
<sequence>VDEEQHSRPESDLQTGEIKQETDIIPKTDSGNSDDETNSTSSNGW</sequence>